<evidence type="ECO:0000313" key="2">
    <source>
        <dbReference type="EnsemblMetazoa" id="Aqu2.1.07539_001"/>
    </source>
</evidence>
<sequence length="83" mass="8813">MDYGKIAPTTASETSPASSSSTNQTTLTSYIRDLVLTVVNCGTGLLISSTTSCQAKGAVKFKVLEYKESEIEVPFGVSNDLMK</sequence>
<evidence type="ECO:0000256" key="1">
    <source>
        <dbReference type="SAM" id="MobiDB-lite"/>
    </source>
</evidence>
<dbReference type="AlphaFoldDB" id="A0A1X7SZD7"/>
<dbReference type="InParanoid" id="A0A1X7SZD7"/>
<feature type="region of interest" description="Disordered" evidence="1">
    <location>
        <begin position="1"/>
        <end position="25"/>
    </location>
</feature>
<name>A0A1X7SZD7_AMPQE</name>
<reference evidence="2" key="1">
    <citation type="submission" date="2017-05" db="UniProtKB">
        <authorList>
            <consortium name="EnsemblMetazoa"/>
        </authorList>
    </citation>
    <scope>IDENTIFICATION</scope>
</reference>
<dbReference type="EnsemblMetazoa" id="Aqu2.1.07539_001">
    <property type="protein sequence ID" value="Aqu2.1.07539_001"/>
    <property type="gene ID" value="Aqu2.1.07539"/>
</dbReference>
<feature type="compositionally biased region" description="Low complexity" evidence="1">
    <location>
        <begin position="7"/>
        <end position="25"/>
    </location>
</feature>
<proteinExistence type="predicted"/>
<accession>A0A1X7SZD7</accession>
<protein>
    <submittedName>
        <fullName evidence="2">Uncharacterized protein</fullName>
    </submittedName>
</protein>
<organism evidence="2">
    <name type="scientific">Amphimedon queenslandica</name>
    <name type="common">Sponge</name>
    <dbReference type="NCBI Taxonomy" id="400682"/>
    <lineage>
        <taxon>Eukaryota</taxon>
        <taxon>Metazoa</taxon>
        <taxon>Porifera</taxon>
        <taxon>Demospongiae</taxon>
        <taxon>Heteroscleromorpha</taxon>
        <taxon>Haplosclerida</taxon>
        <taxon>Niphatidae</taxon>
        <taxon>Amphimedon</taxon>
    </lineage>
</organism>